<dbReference type="EMBL" id="AQGQ01000194">
    <property type="protein sequence ID" value="EOD53614.1"/>
    <property type="molecule type" value="Genomic_DNA"/>
</dbReference>
<feature type="non-terminal residue" evidence="2">
    <location>
        <position position="1"/>
    </location>
</feature>
<evidence type="ECO:0000313" key="3">
    <source>
        <dbReference type="Proteomes" id="UP000013526"/>
    </source>
</evidence>
<name>R1H541_9GAMM</name>
<organism evidence="2 3">
    <name type="scientific">Aeromonas molluscorum 848</name>
    <dbReference type="NCBI Taxonomy" id="1268236"/>
    <lineage>
        <taxon>Bacteria</taxon>
        <taxon>Pseudomonadati</taxon>
        <taxon>Pseudomonadota</taxon>
        <taxon>Gammaproteobacteria</taxon>
        <taxon>Aeromonadales</taxon>
        <taxon>Aeromonadaceae</taxon>
        <taxon>Aeromonas</taxon>
    </lineage>
</organism>
<accession>R1H541</accession>
<protein>
    <submittedName>
        <fullName evidence="2">ATP-dependent RNA helicase HrpA</fullName>
    </submittedName>
</protein>
<dbReference type="Pfam" id="PF11898">
    <property type="entry name" value="DUF3418"/>
    <property type="match status" value="1"/>
</dbReference>
<dbReference type="AlphaFoldDB" id="R1H541"/>
<dbReference type="Proteomes" id="UP000013526">
    <property type="component" value="Unassembled WGS sequence"/>
</dbReference>
<keyword evidence="2" id="KW-0067">ATP-binding</keyword>
<gene>
    <name evidence="2" type="ORF">G113_18639</name>
</gene>
<sequence>NPGPIRKTTVAIQLVESPVTQQQLMWAGRAPPRCCSMCHPPIKYLQEKLPNKAKLGLYFNPFGKVAELIDDCIACGCDKLMERHGGLAWDEAGFDALKEYVRAELNDAVVEVASQVEAVLTLSHEIKKRLKGKMQLDTAFAMSDIQLQLSNLIHKGFVTETGWQRLPDLLRYLRAIERRMEKLAIDPNRDRAYMLKVSIVENDYKALLAKIPKSQPVPPEVANIRWMIEELRVSFFAQQLGTPYPVSDKRVQSAIAQC</sequence>
<comment type="caution">
    <text evidence="2">The sequence shown here is derived from an EMBL/GenBank/DDBJ whole genome shotgun (WGS) entry which is preliminary data.</text>
</comment>
<dbReference type="GO" id="GO:0004386">
    <property type="term" value="F:helicase activity"/>
    <property type="evidence" value="ECO:0007669"/>
    <property type="project" value="UniProtKB-KW"/>
</dbReference>
<feature type="domain" description="RNA helicase HrpA C-terminal" evidence="1">
    <location>
        <begin position="7"/>
        <end position="257"/>
    </location>
</feature>
<evidence type="ECO:0000259" key="1">
    <source>
        <dbReference type="Pfam" id="PF11898"/>
    </source>
</evidence>
<keyword evidence="2" id="KW-0547">Nucleotide-binding</keyword>
<keyword evidence="2" id="KW-0378">Hydrolase</keyword>
<keyword evidence="2" id="KW-0347">Helicase</keyword>
<dbReference type="InterPro" id="IPR024590">
    <property type="entry name" value="HrpA_C"/>
</dbReference>
<dbReference type="RefSeq" id="WP_005908197.1">
    <property type="nucleotide sequence ID" value="NZ_AQGQ01000194.1"/>
</dbReference>
<dbReference type="PATRIC" id="fig|1268236.3.peg.3621"/>
<dbReference type="OrthoDB" id="9805617at2"/>
<keyword evidence="3" id="KW-1185">Reference proteome</keyword>
<evidence type="ECO:0000313" key="2">
    <source>
        <dbReference type="EMBL" id="EOD53614.1"/>
    </source>
</evidence>
<reference evidence="2 3" key="1">
    <citation type="journal article" date="2013" name="Genome Announc.">
        <title>Draft Genome Sequence of Aeromonas molluscorum Strain 848TT, Isolated from Bivalve Molluscs.</title>
        <authorList>
            <person name="Spataro N."/>
            <person name="Farfan M."/>
            <person name="Albarral V."/>
            <person name="Sanglas A."/>
            <person name="Loren J.G."/>
            <person name="Fuste M.C."/>
            <person name="Bosch E."/>
        </authorList>
    </citation>
    <scope>NUCLEOTIDE SEQUENCE [LARGE SCALE GENOMIC DNA]</scope>
    <source>
        <strain evidence="2 3">848</strain>
    </source>
</reference>
<proteinExistence type="predicted"/>